<dbReference type="GO" id="GO:0006396">
    <property type="term" value="P:RNA processing"/>
    <property type="evidence" value="ECO:0007669"/>
    <property type="project" value="InterPro"/>
</dbReference>
<proteinExistence type="predicted"/>
<dbReference type="InterPro" id="IPR023797">
    <property type="entry name" value="RNA3'_phos_cyclase_dom"/>
</dbReference>
<dbReference type="EMBL" id="ML978960">
    <property type="protein sequence ID" value="KAF1931917.1"/>
    <property type="molecule type" value="Genomic_DNA"/>
</dbReference>
<dbReference type="Gene3D" id="3.65.10.20">
    <property type="entry name" value="RNA 3'-terminal phosphate cyclase domain"/>
    <property type="match status" value="2"/>
</dbReference>
<dbReference type="InterPro" id="IPR000228">
    <property type="entry name" value="RNA3'_term_phos_cyc"/>
</dbReference>
<accession>A0A6A5S355</accession>
<dbReference type="Pfam" id="PF01137">
    <property type="entry name" value="RTC"/>
    <property type="match status" value="1"/>
</dbReference>
<dbReference type="PANTHER" id="PTHR11096:SF0">
    <property type="entry name" value="RNA 3'-TERMINAL PHOSPHATE CYCLASE"/>
    <property type="match status" value="1"/>
</dbReference>
<dbReference type="InterPro" id="IPR037136">
    <property type="entry name" value="RNA3'_phos_cyclase_dom_sf"/>
</dbReference>
<evidence type="ECO:0000313" key="3">
    <source>
        <dbReference type="Proteomes" id="UP000800082"/>
    </source>
</evidence>
<dbReference type="RefSeq" id="XP_033452165.1">
    <property type="nucleotide sequence ID" value="XM_033598684.1"/>
</dbReference>
<protein>
    <submittedName>
        <fullName evidence="2">EPT/RTPC-like protein</fullName>
    </submittedName>
</protein>
<name>A0A6A5S355_9PLEO</name>
<dbReference type="GO" id="GO:0003963">
    <property type="term" value="F:RNA-3'-phosphate cyclase activity"/>
    <property type="evidence" value="ECO:0007669"/>
    <property type="project" value="TreeGrafter"/>
</dbReference>
<dbReference type="AlphaFoldDB" id="A0A6A5S355"/>
<evidence type="ECO:0000313" key="2">
    <source>
        <dbReference type="EMBL" id="KAF1931917.1"/>
    </source>
</evidence>
<dbReference type="PANTHER" id="PTHR11096">
    <property type="entry name" value="RNA 3' TERMINAL PHOSPHATE CYCLASE"/>
    <property type="match status" value="1"/>
</dbReference>
<reference evidence="2" key="1">
    <citation type="journal article" date="2020" name="Stud. Mycol.">
        <title>101 Dothideomycetes genomes: a test case for predicting lifestyles and emergence of pathogens.</title>
        <authorList>
            <person name="Haridas S."/>
            <person name="Albert R."/>
            <person name="Binder M."/>
            <person name="Bloem J."/>
            <person name="Labutti K."/>
            <person name="Salamov A."/>
            <person name="Andreopoulos B."/>
            <person name="Baker S."/>
            <person name="Barry K."/>
            <person name="Bills G."/>
            <person name="Bluhm B."/>
            <person name="Cannon C."/>
            <person name="Castanera R."/>
            <person name="Culley D."/>
            <person name="Daum C."/>
            <person name="Ezra D."/>
            <person name="Gonzalez J."/>
            <person name="Henrissat B."/>
            <person name="Kuo A."/>
            <person name="Liang C."/>
            <person name="Lipzen A."/>
            <person name="Lutzoni F."/>
            <person name="Magnuson J."/>
            <person name="Mondo S."/>
            <person name="Nolan M."/>
            <person name="Ohm R."/>
            <person name="Pangilinan J."/>
            <person name="Park H.-J."/>
            <person name="Ramirez L."/>
            <person name="Alfaro M."/>
            <person name="Sun H."/>
            <person name="Tritt A."/>
            <person name="Yoshinaga Y."/>
            <person name="Zwiers L.-H."/>
            <person name="Turgeon B."/>
            <person name="Goodwin S."/>
            <person name="Spatafora J."/>
            <person name="Crous P."/>
            <person name="Grigoriev I."/>
        </authorList>
    </citation>
    <scope>NUCLEOTIDE SEQUENCE</scope>
    <source>
        <strain evidence="2">CBS 183.55</strain>
    </source>
</reference>
<dbReference type="SUPFAM" id="SSF55205">
    <property type="entry name" value="EPT/RTPC-like"/>
    <property type="match status" value="1"/>
</dbReference>
<dbReference type="OrthoDB" id="25029at2759"/>
<dbReference type="GO" id="GO:0005634">
    <property type="term" value="C:nucleus"/>
    <property type="evidence" value="ECO:0007669"/>
    <property type="project" value="TreeGrafter"/>
</dbReference>
<dbReference type="InterPro" id="IPR013792">
    <property type="entry name" value="RNA3'P_cycl/enolpyr_Trfase_a/b"/>
</dbReference>
<sequence length="317" mass="34292">MARTEPEPIHLEGTTLEGGGQLLRVALGLSSLIKKPIHITNIRGKRSSGGGLKVQHLTSMLWLGRASNAQISGAGLKSKEITFRPHTLPSINPDLLAGHVSISQNTPGGITLVLQAVLPYILFSGAQAANSPSLDYVLQVLIPMLSLIGVPHISSTLHSRGWSQRRTRLGSTTFSITPLTSALPAFHLQDRGAINSKHATIIAPLGSEHGFRDNLDLMLEKRRAHFFGTQSPDITISVRAGKTTRIVPHMVRKVSDDLLPEIAHGGCVDEWMADQLVVYQALAHGSNRVHRGEAKSSLHVQTVMWVAERVAGTRFDA</sequence>
<dbReference type="Proteomes" id="UP000800082">
    <property type="component" value="Unassembled WGS sequence"/>
</dbReference>
<evidence type="ECO:0000259" key="1">
    <source>
        <dbReference type="Pfam" id="PF01137"/>
    </source>
</evidence>
<keyword evidence="3" id="KW-1185">Reference proteome</keyword>
<gene>
    <name evidence="2" type="ORF">M421DRAFT_98955</name>
</gene>
<organism evidence="2 3">
    <name type="scientific">Didymella exigua CBS 183.55</name>
    <dbReference type="NCBI Taxonomy" id="1150837"/>
    <lineage>
        <taxon>Eukaryota</taxon>
        <taxon>Fungi</taxon>
        <taxon>Dikarya</taxon>
        <taxon>Ascomycota</taxon>
        <taxon>Pezizomycotina</taxon>
        <taxon>Dothideomycetes</taxon>
        <taxon>Pleosporomycetidae</taxon>
        <taxon>Pleosporales</taxon>
        <taxon>Pleosporineae</taxon>
        <taxon>Didymellaceae</taxon>
        <taxon>Didymella</taxon>
    </lineage>
</organism>
<feature type="domain" description="RNA 3'-terminal phosphate cyclase" evidence="1">
    <location>
        <begin position="16"/>
        <end position="316"/>
    </location>
</feature>
<dbReference type="GeneID" id="54356351"/>